<organism evidence="2 3">
    <name type="scientific">Tetrapyrgos nigripes</name>
    <dbReference type="NCBI Taxonomy" id="182062"/>
    <lineage>
        <taxon>Eukaryota</taxon>
        <taxon>Fungi</taxon>
        <taxon>Dikarya</taxon>
        <taxon>Basidiomycota</taxon>
        <taxon>Agaricomycotina</taxon>
        <taxon>Agaricomycetes</taxon>
        <taxon>Agaricomycetidae</taxon>
        <taxon>Agaricales</taxon>
        <taxon>Marasmiineae</taxon>
        <taxon>Marasmiaceae</taxon>
        <taxon>Tetrapyrgos</taxon>
    </lineage>
</organism>
<feature type="region of interest" description="Disordered" evidence="1">
    <location>
        <begin position="88"/>
        <end position="129"/>
    </location>
</feature>
<comment type="caution">
    <text evidence="2">The sequence shown here is derived from an EMBL/GenBank/DDBJ whole genome shotgun (WGS) entry which is preliminary data.</text>
</comment>
<reference evidence="2 3" key="1">
    <citation type="journal article" date="2020" name="ISME J.">
        <title>Uncovering the hidden diversity of litter-decomposition mechanisms in mushroom-forming fungi.</title>
        <authorList>
            <person name="Floudas D."/>
            <person name="Bentzer J."/>
            <person name="Ahren D."/>
            <person name="Johansson T."/>
            <person name="Persson P."/>
            <person name="Tunlid A."/>
        </authorList>
    </citation>
    <scope>NUCLEOTIDE SEQUENCE [LARGE SCALE GENOMIC DNA]</scope>
    <source>
        <strain evidence="2 3">CBS 291.85</strain>
    </source>
</reference>
<accession>A0A8H5CFN5</accession>
<proteinExistence type="predicted"/>
<dbReference type="OrthoDB" id="10255964at2759"/>
<gene>
    <name evidence="2" type="ORF">D9758_015022</name>
</gene>
<evidence type="ECO:0000313" key="2">
    <source>
        <dbReference type="EMBL" id="KAF5339923.1"/>
    </source>
</evidence>
<feature type="compositionally biased region" description="Basic residues" evidence="1">
    <location>
        <begin position="116"/>
        <end position="127"/>
    </location>
</feature>
<sequence>MNEPTSVVQNLQLLRGLRALDKSSHKIQSFLRPGMLWGDMIKQRRLDDGLLWTDIDVPVASFPPHLQHIFAEHRKHEENAKRIQAAYQAVHRDHSERERSHQDREDRERDKDGHKEKSHRKEKKSIKNKIIPLEEDTRRLFQECKIGMGNTSRSSQAVGHTKPEELDLEADGKDAISEFQIKCMSSQERIAAQIPWATASADRSRRERRKGRKH</sequence>
<feature type="region of interest" description="Disordered" evidence="1">
    <location>
        <begin position="194"/>
        <end position="214"/>
    </location>
</feature>
<dbReference type="Proteomes" id="UP000559256">
    <property type="component" value="Unassembled WGS sequence"/>
</dbReference>
<evidence type="ECO:0000256" key="1">
    <source>
        <dbReference type="SAM" id="MobiDB-lite"/>
    </source>
</evidence>
<evidence type="ECO:0000313" key="3">
    <source>
        <dbReference type="Proteomes" id="UP000559256"/>
    </source>
</evidence>
<keyword evidence="3" id="KW-1185">Reference proteome</keyword>
<name>A0A8H5CFN5_9AGAR</name>
<feature type="compositionally biased region" description="Basic and acidic residues" evidence="1">
    <location>
        <begin position="90"/>
        <end position="115"/>
    </location>
</feature>
<dbReference type="AlphaFoldDB" id="A0A8H5CFN5"/>
<dbReference type="EMBL" id="JAACJM010000181">
    <property type="protein sequence ID" value="KAF5339923.1"/>
    <property type="molecule type" value="Genomic_DNA"/>
</dbReference>
<protein>
    <submittedName>
        <fullName evidence="2">Uncharacterized protein</fullName>
    </submittedName>
</protein>